<dbReference type="Pfam" id="PF00271">
    <property type="entry name" value="Helicase_C"/>
    <property type="match status" value="1"/>
</dbReference>
<evidence type="ECO:0000256" key="2">
    <source>
        <dbReference type="ARBA" id="ARBA00008533"/>
    </source>
</evidence>
<dbReference type="GO" id="GO:0009432">
    <property type="term" value="P:SOS response"/>
    <property type="evidence" value="ECO:0007669"/>
    <property type="project" value="UniProtKB-UniRule"/>
</dbReference>
<dbReference type="InterPro" id="IPR024759">
    <property type="entry name" value="UvrB_YAD/RRR_dom"/>
</dbReference>
<evidence type="ECO:0000256" key="13">
    <source>
        <dbReference type="RuleBase" id="RU003587"/>
    </source>
</evidence>
<evidence type="ECO:0000256" key="14">
    <source>
        <dbReference type="SAM" id="Coils"/>
    </source>
</evidence>
<evidence type="ECO:0000256" key="6">
    <source>
        <dbReference type="ARBA" id="ARBA00022769"/>
    </source>
</evidence>
<gene>
    <name evidence="12" type="primary">uvrB</name>
    <name evidence="18" type="ORF">C0601_05845</name>
</gene>
<keyword evidence="9 12" id="KW-0234">DNA repair</keyword>
<dbReference type="EMBL" id="PKTG01000075">
    <property type="protein sequence ID" value="PLX18003.1"/>
    <property type="molecule type" value="Genomic_DNA"/>
</dbReference>
<dbReference type="GO" id="GO:0009381">
    <property type="term" value="F:excinuclease ABC activity"/>
    <property type="evidence" value="ECO:0007669"/>
    <property type="project" value="UniProtKB-UniRule"/>
</dbReference>
<comment type="function">
    <text evidence="12">The UvrABC repair system catalyzes the recognition and processing of DNA lesions. A damage recognition complex composed of 2 UvrA and 2 UvrB subunits scans DNA for abnormalities. Upon binding of the UvrA(2)B(2) complex to a putative damaged site, the DNA wraps around one UvrB monomer. DNA wrap is dependent on ATP binding by UvrB and probably causes local melting of the DNA helix, facilitating insertion of UvrB beta-hairpin between the DNA strands. Then UvrB probes one DNA strand for the presence of a lesion. If a lesion is found the UvrA subunits dissociate and the UvrB-DNA preincision complex is formed. This complex is subsequently bound by UvrC and the second UvrB is released. If no lesion is found, the DNA wraps around the other UvrB subunit that will check the other stand for damage.</text>
</comment>
<dbReference type="GO" id="GO:0016887">
    <property type="term" value="F:ATP hydrolysis activity"/>
    <property type="evidence" value="ECO:0007669"/>
    <property type="project" value="InterPro"/>
</dbReference>
<keyword evidence="8 12" id="KW-0267">Excision nuclease</keyword>
<dbReference type="PANTHER" id="PTHR24029">
    <property type="entry name" value="UVRABC SYSTEM PROTEIN B"/>
    <property type="match status" value="1"/>
</dbReference>
<keyword evidence="3 12" id="KW-0963">Cytoplasm</keyword>
<evidence type="ECO:0000256" key="4">
    <source>
        <dbReference type="ARBA" id="ARBA00022741"/>
    </source>
</evidence>
<evidence type="ECO:0000256" key="1">
    <source>
        <dbReference type="ARBA" id="ARBA00004496"/>
    </source>
</evidence>
<dbReference type="Pfam" id="PF12344">
    <property type="entry name" value="UvrB"/>
    <property type="match status" value="1"/>
</dbReference>
<comment type="similarity">
    <text evidence="2 12 13">Belongs to the UvrB family.</text>
</comment>
<dbReference type="CDD" id="cd17916">
    <property type="entry name" value="DEXHc_UvrB"/>
    <property type="match status" value="1"/>
</dbReference>
<dbReference type="InterPro" id="IPR036876">
    <property type="entry name" value="UVR_dom_sf"/>
</dbReference>
<evidence type="ECO:0000259" key="17">
    <source>
        <dbReference type="PROSITE" id="PS51194"/>
    </source>
</evidence>
<dbReference type="InterPro" id="IPR027417">
    <property type="entry name" value="P-loop_NTPase"/>
</dbReference>
<evidence type="ECO:0000256" key="3">
    <source>
        <dbReference type="ARBA" id="ARBA00022490"/>
    </source>
</evidence>
<dbReference type="PROSITE" id="PS51194">
    <property type="entry name" value="HELICASE_CTER"/>
    <property type="match status" value="1"/>
</dbReference>
<keyword evidence="14" id="KW-0175">Coiled coil</keyword>
<dbReference type="NCBIfam" id="NF003673">
    <property type="entry name" value="PRK05298.1"/>
    <property type="match status" value="1"/>
</dbReference>
<dbReference type="PROSITE" id="PS50151">
    <property type="entry name" value="UVR"/>
    <property type="match status" value="1"/>
</dbReference>
<dbReference type="HAMAP" id="MF_00204">
    <property type="entry name" value="UvrB"/>
    <property type="match status" value="1"/>
</dbReference>
<keyword evidence="7 12" id="KW-0067">ATP-binding</keyword>
<evidence type="ECO:0000256" key="5">
    <source>
        <dbReference type="ARBA" id="ARBA00022763"/>
    </source>
</evidence>
<dbReference type="InterPro" id="IPR001943">
    <property type="entry name" value="UVR_dom"/>
</dbReference>
<keyword evidence="5 12" id="KW-0227">DNA damage</keyword>
<dbReference type="InterPro" id="IPR041471">
    <property type="entry name" value="UvrB_inter"/>
</dbReference>
<evidence type="ECO:0000256" key="12">
    <source>
        <dbReference type="HAMAP-Rule" id="MF_00204"/>
    </source>
</evidence>
<dbReference type="PROSITE" id="PS51192">
    <property type="entry name" value="HELICASE_ATP_BIND_1"/>
    <property type="match status" value="1"/>
</dbReference>
<feature type="coiled-coil region" evidence="14">
    <location>
        <begin position="600"/>
        <end position="634"/>
    </location>
</feature>
<dbReference type="Pfam" id="PF17757">
    <property type="entry name" value="UvrB_inter"/>
    <property type="match status" value="1"/>
</dbReference>
<dbReference type="SMART" id="SM00490">
    <property type="entry name" value="HELICc"/>
    <property type="match status" value="1"/>
</dbReference>
<evidence type="ECO:0000256" key="7">
    <source>
        <dbReference type="ARBA" id="ARBA00022840"/>
    </source>
</evidence>
<dbReference type="GO" id="GO:0006289">
    <property type="term" value="P:nucleotide-excision repair"/>
    <property type="evidence" value="ECO:0007669"/>
    <property type="project" value="UniProtKB-UniRule"/>
</dbReference>
<dbReference type="Pfam" id="PF04851">
    <property type="entry name" value="ResIII"/>
    <property type="match status" value="1"/>
</dbReference>
<accession>A0A2N5ZHA8</accession>
<comment type="subcellular location">
    <subcellularLocation>
        <location evidence="1 12 13">Cytoplasm</location>
    </subcellularLocation>
</comment>
<feature type="domain" description="UVR" evidence="15">
    <location>
        <begin position="618"/>
        <end position="653"/>
    </location>
</feature>
<dbReference type="SMART" id="SM00487">
    <property type="entry name" value="DEXDc"/>
    <property type="match status" value="1"/>
</dbReference>
<keyword evidence="12 13" id="KW-0742">SOS response</keyword>
<dbReference type="InterPro" id="IPR004807">
    <property type="entry name" value="UvrB"/>
</dbReference>
<dbReference type="SUPFAM" id="SSF52540">
    <property type="entry name" value="P-loop containing nucleoside triphosphate hydrolases"/>
    <property type="match status" value="2"/>
</dbReference>
<dbReference type="NCBIfam" id="TIGR00631">
    <property type="entry name" value="uvrb"/>
    <property type="match status" value="1"/>
</dbReference>
<feature type="domain" description="Helicase C-terminal" evidence="17">
    <location>
        <begin position="430"/>
        <end position="584"/>
    </location>
</feature>
<feature type="binding site" evidence="12">
    <location>
        <begin position="37"/>
        <end position="44"/>
    </location>
    <ligand>
        <name>ATP</name>
        <dbReference type="ChEBI" id="CHEBI:30616"/>
    </ligand>
</feature>
<dbReference type="InterPro" id="IPR014001">
    <property type="entry name" value="Helicase_ATP-bd"/>
</dbReference>
<evidence type="ECO:0000256" key="9">
    <source>
        <dbReference type="ARBA" id="ARBA00023204"/>
    </source>
</evidence>
<evidence type="ECO:0000259" key="16">
    <source>
        <dbReference type="PROSITE" id="PS51192"/>
    </source>
</evidence>
<sequence length="658" mass="77261">MDFVLESPFEPAGDQPLAIQNLSERIQNNIKDQILLGVTGSGKTFTMANVIKKVKRPTLVITHNKTLAAQLFNEFKKFFPKNAVEYFVSYYDYYQPESYIVRSDTYIEKDSSVNEKIDRLRHNATASILSRRDVVVVASVSSIYNIGKPDYYMEASLMLSIGQTIRREDILSKLIDMQYERNDFSLGNGMFKVKGEIIEIMPPYFDGEYLRIEMFDDEIENISLFTLIEQERIYRYEEIRIFPAKHYVIPERNLESAIEAIRAEMFERVKFFRDNGRMIEAQRIEQRTRYDLEMIEEFGYCKGIENYSRFFDGRNPGDPPWSLMSYFPEDYLLIIDESHMTVPQLNAMYNGDRSRKQNLIDYGFRLPSAYDNRPLRFEEFEERVNQCIFVSATPGDYEYRKTDKDHISELIVRPTGIVEPEIHVEKTKGQVFRLIEKIREKLKDDLKIIVNTLTKKMSEELTSYLIELDFRVKYLHSEIHTIDRTKILNQMKKDEIDIIIGVNLLREGIDLPEVGLVVIFDGDKEGFLRSERALVQLCGRCARNVEGEVLIFADNMTRSLKNTIETINARREKQIVFNRIHNITPKTIQNTDINMLETYVNIEEDNGEKEIRNIKEARREINTLRYEMKLAASMLEFERAANLRDRIKFLEQIIAENT</sequence>
<reference evidence="18 19" key="1">
    <citation type="submission" date="2017-11" db="EMBL/GenBank/DDBJ databases">
        <title>Genome-resolved metagenomics identifies genetic mobility, metabolic interactions, and unexpected diversity in perchlorate-reducing communities.</title>
        <authorList>
            <person name="Barnum T.P."/>
            <person name="Figueroa I.A."/>
            <person name="Carlstrom C.I."/>
            <person name="Lucas L.N."/>
            <person name="Engelbrektson A.L."/>
            <person name="Coates J.D."/>
        </authorList>
    </citation>
    <scope>NUCLEOTIDE SEQUENCE [LARGE SCALE GENOMIC DNA]</scope>
    <source>
        <strain evidence="18">BM706</strain>
    </source>
</reference>
<dbReference type="SUPFAM" id="SSF46600">
    <property type="entry name" value="C-terminal UvrC-binding domain of UvrB"/>
    <property type="match status" value="1"/>
</dbReference>
<protein>
    <recommendedName>
        <fullName evidence="11 12">UvrABC system protein B</fullName>
        <shortName evidence="12">Protein UvrB</shortName>
    </recommendedName>
    <alternativeName>
        <fullName evidence="12">Excinuclease ABC subunit B</fullName>
    </alternativeName>
</protein>
<dbReference type="Gene3D" id="4.10.860.10">
    <property type="entry name" value="UVR domain"/>
    <property type="match status" value="1"/>
</dbReference>
<dbReference type="GO" id="GO:0005737">
    <property type="term" value="C:cytoplasm"/>
    <property type="evidence" value="ECO:0007669"/>
    <property type="project" value="UniProtKB-SubCell"/>
</dbReference>
<feature type="domain" description="Helicase ATP-binding" evidence="16">
    <location>
        <begin position="24"/>
        <end position="181"/>
    </location>
</feature>
<evidence type="ECO:0000256" key="10">
    <source>
        <dbReference type="ARBA" id="ARBA00026033"/>
    </source>
</evidence>
<feature type="short sequence motif" description="Beta-hairpin" evidence="12">
    <location>
        <begin position="90"/>
        <end position="113"/>
    </location>
</feature>
<evidence type="ECO:0000256" key="11">
    <source>
        <dbReference type="ARBA" id="ARBA00029504"/>
    </source>
</evidence>
<comment type="domain">
    <text evidence="12">The beta-hairpin motif is involved in DNA binding.</text>
</comment>
<proteinExistence type="inferred from homology"/>
<dbReference type="Proteomes" id="UP000234857">
    <property type="component" value="Unassembled WGS sequence"/>
</dbReference>
<keyword evidence="6 12" id="KW-0228">DNA excision</keyword>
<dbReference type="InterPro" id="IPR001650">
    <property type="entry name" value="Helicase_C-like"/>
</dbReference>
<dbReference type="Gene3D" id="3.40.50.300">
    <property type="entry name" value="P-loop containing nucleotide triphosphate hydrolases"/>
    <property type="match status" value="3"/>
</dbReference>
<evidence type="ECO:0000256" key="8">
    <source>
        <dbReference type="ARBA" id="ARBA00022881"/>
    </source>
</evidence>
<evidence type="ECO:0000313" key="19">
    <source>
        <dbReference type="Proteomes" id="UP000234857"/>
    </source>
</evidence>
<evidence type="ECO:0000259" key="15">
    <source>
        <dbReference type="PROSITE" id="PS50151"/>
    </source>
</evidence>
<dbReference type="Pfam" id="PF02151">
    <property type="entry name" value="UVR"/>
    <property type="match status" value="1"/>
</dbReference>
<comment type="caution">
    <text evidence="18">The sequence shown here is derived from an EMBL/GenBank/DDBJ whole genome shotgun (WGS) entry which is preliminary data.</text>
</comment>
<dbReference type="AlphaFoldDB" id="A0A2N5ZHA8"/>
<dbReference type="GO" id="GO:0005524">
    <property type="term" value="F:ATP binding"/>
    <property type="evidence" value="ECO:0007669"/>
    <property type="project" value="UniProtKB-UniRule"/>
</dbReference>
<dbReference type="PANTHER" id="PTHR24029:SF0">
    <property type="entry name" value="UVRABC SYSTEM PROTEIN B"/>
    <property type="match status" value="1"/>
</dbReference>
<evidence type="ECO:0000313" key="18">
    <source>
        <dbReference type="EMBL" id="PLX18003.1"/>
    </source>
</evidence>
<keyword evidence="4 12" id="KW-0547">Nucleotide-binding</keyword>
<name>A0A2N5ZHA8_MUIH1</name>
<dbReference type="GO" id="GO:0003677">
    <property type="term" value="F:DNA binding"/>
    <property type="evidence" value="ECO:0007669"/>
    <property type="project" value="UniProtKB-UniRule"/>
</dbReference>
<organism evidence="18 19">
    <name type="scientific">Muiribacterium halophilum</name>
    <dbReference type="NCBI Taxonomy" id="2053465"/>
    <lineage>
        <taxon>Bacteria</taxon>
        <taxon>Candidatus Muiribacteriota</taxon>
        <taxon>Candidatus Muiribacteriia</taxon>
        <taxon>Candidatus Muiribacteriales</taxon>
        <taxon>Candidatus Muiribacteriaceae</taxon>
        <taxon>Candidatus Muiribacterium</taxon>
    </lineage>
</organism>
<dbReference type="InterPro" id="IPR006935">
    <property type="entry name" value="Helicase/UvrB_N"/>
</dbReference>
<dbReference type="GO" id="GO:0009380">
    <property type="term" value="C:excinuclease repair complex"/>
    <property type="evidence" value="ECO:0007669"/>
    <property type="project" value="InterPro"/>
</dbReference>
<comment type="subunit">
    <text evidence="10 12 13">Forms a heterotetramer with UvrA during the search for lesions. Interacts with UvrC in an incision complex.</text>
</comment>